<feature type="region of interest" description="Disordered" evidence="2">
    <location>
        <begin position="645"/>
        <end position="674"/>
    </location>
</feature>
<proteinExistence type="predicted"/>
<keyword evidence="4" id="KW-1185">Reference proteome</keyword>
<organism evidence="3 4">
    <name type="scientific">Pseudolycoriella hygida</name>
    <dbReference type="NCBI Taxonomy" id="35572"/>
    <lineage>
        <taxon>Eukaryota</taxon>
        <taxon>Metazoa</taxon>
        <taxon>Ecdysozoa</taxon>
        <taxon>Arthropoda</taxon>
        <taxon>Hexapoda</taxon>
        <taxon>Insecta</taxon>
        <taxon>Pterygota</taxon>
        <taxon>Neoptera</taxon>
        <taxon>Endopterygota</taxon>
        <taxon>Diptera</taxon>
        <taxon>Nematocera</taxon>
        <taxon>Sciaroidea</taxon>
        <taxon>Sciaridae</taxon>
        <taxon>Pseudolycoriella</taxon>
    </lineage>
</organism>
<feature type="region of interest" description="Disordered" evidence="2">
    <location>
        <begin position="83"/>
        <end position="234"/>
    </location>
</feature>
<feature type="compositionally biased region" description="Basic and acidic residues" evidence="2">
    <location>
        <begin position="130"/>
        <end position="160"/>
    </location>
</feature>
<evidence type="ECO:0000313" key="3">
    <source>
        <dbReference type="EMBL" id="KAJ6644390.1"/>
    </source>
</evidence>
<feature type="region of interest" description="Disordered" evidence="2">
    <location>
        <begin position="1"/>
        <end position="38"/>
    </location>
</feature>
<comment type="caution">
    <text evidence="3">The sequence shown here is derived from an EMBL/GenBank/DDBJ whole genome shotgun (WGS) entry which is preliminary data.</text>
</comment>
<feature type="region of interest" description="Disordered" evidence="2">
    <location>
        <begin position="1110"/>
        <end position="1151"/>
    </location>
</feature>
<reference evidence="3" key="1">
    <citation type="submission" date="2022-07" db="EMBL/GenBank/DDBJ databases">
        <authorList>
            <person name="Trinca V."/>
            <person name="Uliana J.V.C."/>
            <person name="Torres T.T."/>
            <person name="Ward R.J."/>
            <person name="Monesi N."/>
        </authorList>
    </citation>
    <scope>NUCLEOTIDE SEQUENCE</scope>
    <source>
        <strain evidence="3">HSMRA1968</strain>
        <tissue evidence="3">Whole embryos</tissue>
    </source>
</reference>
<evidence type="ECO:0000256" key="2">
    <source>
        <dbReference type="SAM" id="MobiDB-lite"/>
    </source>
</evidence>
<feature type="region of interest" description="Disordered" evidence="2">
    <location>
        <begin position="987"/>
        <end position="1012"/>
    </location>
</feature>
<sequence>MGNSGSAHSAVPNSDEHNNYRHSSSQWSQSIPRDSTNRHTHQIKVLPELKGATRLRATNNGNILHGGGTLTGRRELVLHNGVFRTRSTSSTRSPDPSELNVRVPHPHQLMQRSQTQLNIIRNPPGLTKLPENDPIKRSGSEPDLRGSGDERNDLEKKNSRVESSLPKTKLIRNKKKKAAPPPPTQANVNQSSSDRKALNYDPSRFGWKKQNDKSLNKENSEEREAPKKLRLFKTKAETQKVNEVTVIPKEIEKPSTIRNHLNRYSNVERQSFNSLPYHNNDRSNEFDRLSDHHEETVPPLPPLFRREKSFDLSLLMQQKESNSGVFSSANKQLQMKSMKDITQRSIPVGRVSSVESKVRLRKFSQPVTSVVNSENNTESDFKKELLAATRRRSQNLLRTKDESFVTNETNENREESEKNLGIKLLERSEKKPMDDLKDEDRRSIRRPQEKEESEGKNQQESATKTFYFGMTKDQSMLVNDEALVHKSNRDLLTVANQFRGSDSESTDSSLSSALIDHFPMHLIQTIDDHLNDPDSNPNGIQVHLRPTLPRRQYEVPRFSPAAAWRNLSQAECDVSASPDETTNICDQQNYSSYSANDDIEDSTLTNQQLLESRIERVYRDPVPGFLDNKSGDSGISGDAGMLQEHAESPNRNNDKIGPFLSPWTPLQDLDEESSSDDAEMANSKDELTKLVNRGHIFSLSLPRESHLLGYGGENLQLADVKSFNSLQKLKRTVSSAFGGSNDSREQNRPAIYHNENWMLSRSAPNSIDNNLYPTALNATSDCGDDNEDFVAYEVDRNENVIGIEEKNHNVSEYRSYNRRPRQQAQSEHCKILPPSFNYLTGGKHMMYLPNEDIACGYGEPDVCNDRQNKAEGDQQMSSPELSQYAFKIKNNNSGKSRNHHRFTFQSTVRQIERRRLAERLSKDAEQKEAQRLSELEAMRRVEEEFQKKRAREKANIRHQLRLYSMGENVGDVTGYTTGHYTSLPIEWKSNGPRDDPDGAVSSPVPSPTSQNYLSMSKAADNEYVDTKTPYISRLIEQKSGKLYRNPNAMKTNIEARTPPTEVLSEFHTTRREYVEYRNSRKSNGNKFGKSGSHSLNPVIYKTQIDEQPSHNYRKSFAHGRSICSSDSDMSGPIIRSKGRHKQRSRSPSPEL</sequence>
<feature type="compositionally biased region" description="Polar residues" evidence="2">
    <location>
        <begin position="21"/>
        <end position="34"/>
    </location>
</feature>
<keyword evidence="1" id="KW-0175">Coiled coil</keyword>
<dbReference type="Proteomes" id="UP001151699">
    <property type="component" value="Chromosome B"/>
</dbReference>
<name>A0A9Q0N6K7_9DIPT</name>
<gene>
    <name evidence="3" type="ORF">Bhyg_09359</name>
</gene>
<feature type="region of interest" description="Disordered" evidence="2">
    <location>
        <begin position="398"/>
        <end position="463"/>
    </location>
</feature>
<feature type="compositionally biased region" description="Polar residues" evidence="2">
    <location>
        <begin position="110"/>
        <end position="119"/>
    </location>
</feature>
<feature type="compositionally biased region" description="Basic residues" evidence="2">
    <location>
        <begin position="169"/>
        <end position="178"/>
    </location>
</feature>
<evidence type="ECO:0000256" key="1">
    <source>
        <dbReference type="SAM" id="Coils"/>
    </source>
</evidence>
<feature type="compositionally biased region" description="Basic and acidic residues" evidence="2">
    <location>
        <begin position="645"/>
        <end position="654"/>
    </location>
</feature>
<dbReference type="OrthoDB" id="5917823at2759"/>
<feature type="compositionally biased region" description="Basic and acidic residues" evidence="2">
    <location>
        <begin position="209"/>
        <end position="227"/>
    </location>
</feature>
<feature type="compositionally biased region" description="Basic and acidic residues" evidence="2">
    <location>
        <begin position="410"/>
        <end position="457"/>
    </location>
</feature>
<feature type="coiled-coil region" evidence="1">
    <location>
        <begin position="924"/>
        <end position="955"/>
    </location>
</feature>
<evidence type="ECO:0000313" key="4">
    <source>
        <dbReference type="Proteomes" id="UP001151699"/>
    </source>
</evidence>
<feature type="compositionally biased region" description="Low complexity" evidence="2">
    <location>
        <begin position="84"/>
        <end position="93"/>
    </location>
</feature>
<dbReference type="AlphaFoldDB" id="A0A9Q0N6K7"/>
<dbReference type="EMBL" id="WJQU01000002">
    <property type="protein sequence ID" value="KAJ6644390.1"/>
    <property type="molecule type" value="Genomic_DNA"/>
</dbReference>
<protein>
    <submittedName>
        <fullName evidence="3">Uncharacterized protein</fullName>
    </submittedName>
</protein>
<feature type="region of interest" description="Disordered" evidence="2">
    <location>
        <begin position="621"/>
        <end position="640"/>
    </location>
</feature>
<accession>A0A9Q0N6K7</accession>